<reference evidence="2 3" key="1">
    <citation type="journal article" date="2011" name="MBio">
        <title>Genome variation in Cryptococcus gattii, an emerging pathogen of immunocompetent hosts.</title>
        <authorList>
            <person name="D'Souza C.A."/>
            <person name="Kronstad J.W."/>
            <person name="Taylor G."/>
            <person name="Warren R."/>
            <person name="Yuen M."/>
            <person name="Hu G."/>
            <person name="Jung W.H."/>
            <person name="Sham A."/>
            <person name="Kidd S.E."/>
            <person name="Tangen K."/>
            <person name="Lee N."/>
            <person name="Zeilmaker T."/>
            <person name="Sawkins J."/>
            <person name="McVicker G."/>
            <person name="Shah S."/>
            <person name="Gnerre S."/>
            <person name="Griggs A."/>
            <person name="Zeng Q."/>
            <person name="Bartlett K."/>
            <person name="Li W."/>
            <person name="Wang X."/>
            <person name="Heitman J."/>
            <person name="Stajich J.E."/>
            <person name="Fraser J.A."/>
            <person name="Meyer W."/>
            <person name="Carter D."/>
            <person name="Schein J."/>
            <person name="Krzywinski M."/>
            <person name="Kwon-Chung K.J."/>
            <person name="Varma A."/>
            <person name="Wang J."/>
            <person name="Brunham R."/>
            <person name="Fyfe M."/>
            <person name="Ouellette B.F."/>
            <person name="Siddiqui A."/>
            <person name="Marra M."/>
            <person name="Jones S."/>
            <person name="Holt R."/>
            <person name="Birren B.W."/>
            <person name="Galagan J.E."/>
            <person name="Cuomo C.A."/>
        </authorList>
    </citation>
    <scope>NUCLEOTIDE SEQUENCE [LARGE SCALE GENOMIC DNA]</scope>
    <source>
        <strain evidence="2 3">R265</strain>
    </source>
</reference>
<dbReference type="Proteomes" id="UP000029445">
    <property type="component" value="Chromosome 3"/>
</dbReference>
<name>A0A095EDT9_CRYD2</name>
<feature type="compositionally biased region" description="Low complexity" evidence="1">
    <location>
        <begin position="20"/>
        <end position="34"/>
    </location>
</feature>
<evidence type="ECO:0000313" key="2">
    <source>
        <dbReference type="EMBL" id="KGB75593.1"/>
    </source>
</evidence>
<feature type="compositionally biased region" description="Polar residues" evidence="1">
    <location>
        <begin position="121"/>
        <end position="133"/>
    </location>
</feature>
<reference evidence="2 3" key="2">
    <citation type="journal article" date="2018" name="Proc. Natl. Acad. Sci.">
        <title>RNAi is a critical determinant of centromere evolution in closely related fungi.</title>
        <authorList>
            <person name="Yadav V."/>
            <person name="Sun S."/>
            <person name="Billmyre R.B."/>
            <person name="Thimmappa B.C."/>
            <person name="Shea T."/>
            <person name="Lintner R."/>
            <person name="Bakkeren G."/>
            <person name="Cuomo C.A."/>
            <person name="Heitman J."/>
            <person name="Sanyal K."/>
        </authorList>
    </citation>
    <scope>NUCLEOTIDE SEQUENCE [LARGE SCALE GENOMIC DNA]</scope>
    <source>
        <strain evidence="2 3">R265</strain>
    </source>
</reference>
<dbReference type="GeneID" id="88177851"/>
<feature type="compositionally biased region" description="Low complexity" evidence="1">
    <location>
        <begin position="303"/>
        <end position="312"/>
    </location>
</feature>
<accession>A0A095EDT9</accession>
<dbReference type="VEuPathDB" id="FungiDB:CNBG_1431"/>
<keyword evidence="3" id="KW-1185">Reference proteome</keyword>
<dbReference type="HOGENOM" id="CLU_692642_0_0_1"/>
<protein>
    <submittedName>
        <fullName evidence="2">Uncharacterized protein</fullName>
    </submittedName>
</protein>
<feature type="compositionally biased region" description="Polar residues" evidence="1">
    <location>
        <begin position="35"/>
        <end position="44"/>
    </location>
</feature>
<evidence type="ECO:0000256" key="1">
    <source>
        <dbReference type="SAM" id="MobiDB-lite"/>
    </source>
</evidence>
<dbReference type="KEGG" id="cdeu:CNBG_1431"/>
<feature type="region of interest" description="Disordered" evidence="1">
    <location>
        <begin position="115"/>
        <end position="135"/>
    </location>
</feature>
<feature type="compositionally biased region" description="Low complexity" evidence="1">
    <location>
        <begin position="1"/>
        <end position="11"/>
    </location>
</feature>
<dbReference type="AlphaFoldDB" id="A0A095EDT9"/>
<feature type="region of interest" description="Disordered" evidence="1">
    <location>
        <begin position="287"/>
        <end position="312"/>
    </location>
</feature>
<dbReference type="RefSeq" id="XP_062881532.1">
    <property type="nucleotide sequence ID" value="XM_063025577.1"/>
</dbReference>
<proteinExistence type="predicted"/>
<gene>
    <name evidence="2" type="ORF">CNBG_1431</name>
</gene>
<organism evidence="2 3">
    <name type="scientific">Cryptococcus deuterogattii (strain R265)</name>
    <name type="common">Cryptococcus gattii VGII (strain R265)</name>
    <dbReference type="NCBI Taxonomy" id="294750"/>
    <lineage>
        <taxon>Eukaryota</taxon>
        <taxon>Fungi</taxon>
        <taxon>Dikarya</taxon>
        <taxon>Basidiomycota</taxon>
        <taxon>Agaricomycotina</taxon>
        <taxon>Tremellomycetes</taxon>
        <taxon>Tremellales</taxon>
        <taxon>Cryptococcaceae</taxon>
        <taxon>Cryptococcus</taxon>
        <taxon>Cryptococcus gattii species complex</taxon>
    </lineage>
</organism>
<feature type="region of interest" description="Disordered" evidence="1">
    <location>
        <begin position="337"/>
        <end position="356"/>
    </location>
</feature>
<dbReference type="OMA" id="GRERKYD"/>
<sequence>MSSFSDTSSASALPVTPSTSRRVPSPVASASSSSLATHDLSTPVSLGPYITPPPSLRLYSSALKAKMAAGMTAAMRELKDDRGRPERKLDVEFGYDEDPIERHVKLFLTPRTATRPDRSRASLSHPSTISTVRPVSAPPAVKGAKLRVTDDGYDVNVTVDYTQRTEHAVSDESNTEMLAASPSTVGQSSASIRDRDSFVPGLIKFHRAYPSSSSLMPPRPDAWRTDSTGSTASSIASEASFEAIKAEDMVSLYGGGAGVKRAEGPFDEETHWEDESEWGFNRASMFSTSTNDTVRPAKTPKRTPTSTVHTSSPTATLACSLLPLAKLSPALYQRLPPRRPGCSQQIGAGSDDGRSVDGLGDLSMENDPIWLKERTLSEKMVLQAGLRSQRQRVEIRRR</sequence>
<evidence type="ECO:0000313" key="3">
    <source>
        <dbReference type="Proteomes" id="UP000029445"/>
    </source>
</evidence>
<dbReference type="EMBL" id="CP025761">
    <property type="protein sequence ID" value="KGB75593.1"/>
    <property type="molecule type" value="Genomic_DNA"/>
</dbReference>
<dbReference type="OrthoDB" id="2564290at2759"/>
<feature type="region of interest" description="Disordered" evidence="1">
    <location>
        <begin position="1"/>
        <end position="51"/>
    </location>
</feature>